<proteinExistence type="predicted"/>
<feature type="compositionally biased region" description="Basic residues" evidence="1">
    <location>
        <begin position="1"/>
        <end position="10"/>
    </location>
</feature>
<gene>
    <name evidence="2" type="ORF">EMPG_10315</name>
</gene>
<evidence type="ECO:0000313" key="2">
    <source>
        <dbReference type="EMBL" id="KLJ06274.1"/>
    </source>
</evidence>
<sequence length="154" mass="18996">METTRKKRRTTSQLRPNPQSNNFQRRHQRRALLSRIPQLIPFLKTRPRSQLRQPPRKQHLRNRSNWTRKRTTLRLKSLPMVLSHRKFKLTRRKWLRQTKQLWKLRSQLPRQLQMTSFRPKQPKLAWTRNNKRPTDPCPLRLTLLRNQNQNHPNL</sequence>
<comment type="caution">
    <text evidence="2">The sequence shown here is derived from an EMBL/GenBank/DDBJ whole genome shotgun (WGS) entry which is preliminary data.</text>
</comment>
<reference evidence="3" key="1">
    <citation type="journal article" date="2015" name="PLoS Genet.">
        <title>The dynamic genome and transcriptome of the human fungal pathogen Blastomyces and close relative Emmonsia.</title>
        <authorList>
            <person name="Munoz J.F."/>
            <person name="Gauthier G.M."/>
            <person name="Desjardins C.A."/>
            <person name="Gallo J.E."/>
            <person name="Holder J."/>
            <person name="Sullivan T.D."/>
            <person name="Marty A.J."/>
            <person name="Carmen J.C."/>
            <person name="Chen Z."/>
            <person name="Ding L."/>
            <person name="Gujja S."/>
            <person name="Magrini V."/>
            <person name="Misas E."/>
            <person name="Mitreva M."/>
            <person name="Priest M."/>
            <person name="Saif S."/>
            <person name="Whiston E.A."/>
            <person name="Young S."/>
            <person name="Zeng Q."/>
            <person name="Goldman W.E."/>
            <person name="Mardis E.R."/>
            <person name="Taylor J.W."/>
            <person name="McEwen J.G."/>
            <person name="Clay O.K."/>
            <person name="Klein B.S."/>
            <person name="Cuomo C.A."/>
        </authorList>
    </citation>
    <scope>NUCLEOTIDE SEQUENCE [LARGE SCALE GENOMIC DNA]</scope>
    <source>
        <strain evidence="3">UAMH 139</strain>
    </source>
</reference>
<feature type="compositionally biased region" description="Polar residues" evidence="1">
    <location>
        <begin position="11"/>
        <end position="23"/>
    </location>
</feature>
<dbReference type="AlphaFoldDB" id="A0A0H1B499"/>
<dbReference type="Proteomes" id="UP000053573">
    <property type="component" value="Unassembled WGS sequence"/>
</dbReference>
<protein>
    <submittedName>
        <fullName evidence="2">Uncharacterized protein</fullName>
    </submittedName>
</protein>
<feature type="region of interest" description="Disordered" evidence="1">
    <location>
        <begin position="1"/>
        <end position="26"/>
    </location>
</feature>
<accession>A0A0H1B499</accession>
<keyword evidence="3" id="KW-1185">Reference proteome</keyword>
<feature type="region of interest" description="Disordered" evidence="1">
    <location>
        <begin position="115"/>
        <end position="138"/>
    </location>
</feature>
<evidence type="ECO:0000313" key="3">
    <source>
        <dbReference type="Proteomes" id="UP000053573"/>
    </source>
</evidence>
<name>A0A0H1B499_9EURO</name>
<dbReference type="EMBL" id="LDEV01003209">
    <property type="protein sequence ID" value="KLJ06274.1"/>
    <property type="molecule type" value="Genomic_DNA"/>
</dbReference>
<organism evidence="2 3">
    <name type="scientific">Blastomyces silverae</name>
    <dbReference type="NCBI Taxonomy" id="2060906"/>
    <lineage>
        <taxon>Eukaryota</taxon>
        <taxon>Fungi</taxon>
        <taxon>Dikarya</taxon>
        <taxon>Ascomycota</taxon>
        <taxon>Pezizomycotina</taxon>
        <taxon>Eurotiomycetes</taxon>
        <taxon>Eurotiomycetidae</taxon>
        <taxon>Onygenales</taxon>
        <taxon>Ajellomycetaceae</taxon>
        <taxon>Blastomyces</taxon>
    </lineage>
</organism>
<evidence type="ECO:0000256" key="1">
    <source>
        <dbReference type="SAM" id="MobiDB-lite"/>
    </source>
</evidence>